<feature type="compositionally biased region" description="Basic and acidic residues" evidence="1">
    <location>
        <begin position="352"/>
        <end position="364"/>
    </location>
</feature>
<feature type="region of interest" description="Disordered" evidence="1">
    <location>
        <begin position="313"/>
        <end position="373"/>
    </location>
</feature>
<feature type="region of interest" description="Disordered" evidence="1">
    <location>
        <begin position="106"/>
        <end position="136"/>
    </location>
</feature>
<feature type="compositionally biased region" description="Acidic residues" evidence="1">
    <location>
        <begin position="511"/>
        <end position="520"/>
    </location>
</feature>
<organism evidence="2 3">
    <name type="scientific">Hohenbuehelia grisea</name>
    <dbReference type="NCBI Taxonomy" id="104357"/>
    <lineage>
        <taxon>Eukaryota</taxon>
        <taxon>Fungi</taxon>
        <taxon>Dikarya</taxon>
        <taxon>Basidiomycota</taxon>
        <taxon>Agaricomycotina</taxon>
        <taxon>Agaricomycetes</taxon>
        <taxon>Agaricomycetidae</taxon>
        <taxon>Agaricales</taxon>
        <taxon>Pleurotineae</taxon>
        <taxon>Pleurotaceae</taxon>
        <taxon>Hohenbuehelia</taxon>
    </lineage>
</organism>
<protein>
    <submittedName>
        <fullName evidence="2">Uncharacterized protein</fullName>
    </submittedName>
</protein>
<feature type="region of interest" description="Disordered" evidence="1">
    <location>
        <begin position="488"/>
        <end position="544"/>
    </location>
</feature>
<gene>
    <name evidence="2" type="ORF">HGRIS_010823</name>
</gene>
<reference evidence="3" key="1">
    <citation type="submission" date="2024-06" db="EMBL/GenBank/DDBJ databases">
        <title>Multi-omics analyses provide insights into the biosynthesis of the anticancer antibiotic pleurotin in Hohenbuehelia grisea.</title>
        <authorList>
            <person name="Weaver J.A."/>
            <person name="Alberti F."/>
        </authorList>
    </citation>
    <scope>NUCLEOTIDE SEQUENCE [LARGE SCALE GENOMIC DNA]</scope>
    <source>
        <strain evidence="3">T-177</strain>
    </source>
</reference>
<name>A0ABR3IY64_9AGAR</name>
<proteinExistence type="predicted"/>
<evidence type="ECO:0000313" key="3">
    <source>
        <dbReference type="Proteomes" id="UP001556367"/>
    </source>
</evidence>
<keyword evidence="3" id="KW-1185">Reference proteome</keyword>
<dbReference type="EMBL" id="JASNQZ010000014">
    <property type="protein sequence ID" value="KAL0948218.1"/>
    <property type="molecule type" value="Genomic_DNA"/>
</dbReference>
<evidence type="ECO:0000256" key="1">
    <source>
        <dbReference type="SAM" id="MobiDB-lite"/>
    </source>
</evidence>
<sequence>MLYWQLGGFGQKIWWTQFDDKKLAQQIAGQNSPLRAVDPNGSVELILGIRRSGASCLLLSEHQARIIADAFRHKYPHPKDSERLNNFISISPIAFMNETDLGKKLSTLRPKSKQGRKEGGDTSQANKQYINGDEGVSRGAFEHGRVLYRMLTNDIDAGKFDLERSPSWLSSLRICSLVFNTWSLDYERHYNQRRAHPTVLDWGFSSVDSLQDLDQMTTHDLKVEGDLKNQKERTVFTHGTTEILRAHEREDDPRVPMRDRLNDLLRTTELGGPILLLVHDEELTRNALRDLGIDSSQWESGIRKLLWTDRPHDDYKDNRRYQSNDYYNRDTKRYHRNRSRSPQRSGNNYHPHTRDYHKYKEESPSRAGPSNYGSYSRNSYAPVYVVDIQQSFIKLFQTKTNSAGVRTMAKALVLLEGDNDGPEDGWCAGTESRYAFIPSRSTQTSLTPPFLVLAGSRQIIEVWRSMASGAPIDDQRALRFATRGNYLNDQGLDFEPPEGADGEPGGAGNGDFDDEDDDRDPNDLAAAHRQNAGASGSAKPSLQGGVLQHLEQLYAGGGDDYDYDEY</sequence>
<feature type="compositionally biased region" description="Basic residues" evidence="1">
    <location>
        <begin position="332"/>
        <end position="341"/>
    </location>
</feature>
<feature type="compositionally biased region" description="Basic and acidic residues" evidence="1">
    <location>
        <begin position="313"/>
        <end position="331"/>
    </location>
</feature>
<comment type="caution">
    <text evidence="2">The sequence shown here is derived from an EMBL/GenBank/DDBJ whole genome shotgun (WGS) entry which is preliminary data.</text>
</comment>
<evidence type="ECO:0000313" key="2">
    <source>
        <dbReference type="EMBL" id="KAL0948218.1"/>
    </source>
</evidence>
<dbReference type="Proteomes" id="UP001556367">
    <property type="component" value="Unassembled WGS sequence"/>
</dbReference>
<accession>A0ABR3IY64</accession>